<keyword evidence="3" id="KW-1185">Reference proteome</keyword>
<reference evidence="1" key="3">
    <citation type="submission" date="2018-07" db="EMBL/GenBank/DDBJ databases">
        <title>WGS assembly of Glycine max.</title>
        <authorList>
            <person name="Schmutz J."/>
            <person name="Cannon S."/>
            <person name="Schlueter J."/>
            <person name="Ma J."/>
            <person name="Mitros T."/>
            <person name="Nelson W."/>
            <person name="Hyten D."/>
            <person name="Song Q."/>
            <person name="Thelen J."/>
            <person name="Cheng J."/>
            <person name="Xu D."/>
            <person name="Hellsten U."/>
            <person name="May G."/>
            <person name="Yu Y."/>
            <person name="Sakurai T."/>
            <person name="Umezawa T."/>
            <person name="Bhattacharyya M."/>
            <person name="Sandhu D."/>
            <person name="Valliyodan B."/>
            <person name="Lindquist E."/>
            <person name="Peto M."/>
            <person name="Grant D."/>
            <person name="Shu S."/>
            <person name="Goodstein D."/>
            <person name="Barry K."/>
            <person name="Futrell-Griggs M."/>
            <person name="Abernathy B."/>
            <person name="Du J."/>
            <person name="Tian Z."/>
            <person name="Zhu L."/>
            <person name="Gill N."/>
            <person name="Joshi T."/>
            <person name="Libault M."/>
            <person name="Sethuraman A."/>
            <person name="Zhang X."/>
            <person name="Shinozaki K."/>
            <person name="Nguyen H."/>
            <person name="Wing R."/>
            <person name="Cregan P."/>
            <person name="Specht J."/>
            <person name="Grimwood J."/>
            <person name="Rokhsar D."/>
            <person name="Stacey G."/>
            <person name="Shoemaker R."/>
            <person name="Jackson S."/>
        </authorList>
    </citation>
    <scope>NUCLEOTIDE SEQUENCE</scope>
    <source>
        <tissue evidence="1">Callus</tissue>
    </source>
</reference>
<dbReference type="Gramene" id="KRH13713">
    <property type="protein sequence ID" value="KRH13713"/>
    <property type="gene ID" value="GLYMA_15G258700"/>
</dbReference>
<gene>
    <name evidence="1" type="ORF">GLYMA_15G258700</name>
</gene>
<accession>A0A0R0G671</accession>
<organism evidence="1">
    <name type="scientific">Glycine max</name>
    <name type="common">Soybean</name>
    <name type="synonym">Glycine hispida</name>
    <dbReference type="NCBI Taxonomy" id="3847"/>
    <lineage>
        <taxon>Eukaryota</taxon>
        <taxon>Viridiplantae</taxon>
        <taxon>Streptophyta</taxon>
        <taxon>Embryophyta</taxon>
        <taxon>Tracheophyta</taxon>
        <taxon>Spermatophyta</taxon>
        <taxon>Magnoliopsida</taxon>
        <taxon>eudicotyledons</taxon>
        <taxon>Gunneridae</taxon>
        <taxon>Pentapetalae</taxon>
        <taxon>rosids</taxon>
        <taxon>fabids</taxon>
        <taxon>Fabales</taxon>
        <taxon>Fabaceae</taxon>
        <taxon>Papilionoideae</taxon>
        <taxon>50 kb inversion clade</taxon>
        <taxon>NPAAA clade</taxon>
        <taxon>indigoferoid/millettioid clade</taxon>
        <taxon>Phaseoleae</taxon>
        <taxon>Glycine</taxon>
        <taxon>Glycine subgen. Soja</taxon>
    </lineage>
</organism>
<name>A0A0R0G671_SOYBN</name>
<proteinExistence type="predicted"/>
<dbReference type="Proteomes" id="UP000008827">
    <property type="component" value="Chromosome 15"/>
</dbReference>
<dbReference type="EnsemblPlants" id="KRH13713">
    <property type="protein sequence ID" value="KRH13713"/>
    <property type="gene ID" value="GLYMA_15G258700"/>
</dbReference>
<evidence type="ECO:0000313" key="1">
    <source>
        <dbReference type="EMBL" id="KRH13713.1"/>
    </source>
</evidence>
<dbReference type="AlphaFoldDB" id="A0A0R0G671"/>
<dbReference type="OMA" id="ADMFATH"/>
<dbReference type="InParanoid" id="A0A0R0G671"/>
<sequence length="116" mass="12921">MTSSSVNVILHYNGAIIKTKHGSTFVSDSPKVIQLDNKMSLHALKQAIGNKICLPNGKVVNDIYFQLPVSFVGNYGQYRAYILHDDADVMTMFSMFKQVSNLTCLKLYITTTNTPT</sequence>
<reference evidence="2" key="2">
    <citation type="submission" date="2018-02" db="UniProtKB">
        <authorList>
            <consortium name="EnsemblPlants"/>
        </authorList>
    </citation>
    <scope>IDENTIFICATION</scope>
    <source>
        <strain evidence="2">Williams 82</strain>
    </source>
</reference>
<evidence type="ECO:0000313" key="2">
    <source>
        <dbReference type="EnsemblPlants" id="KRH13713"/>
    </source>
</evidence>
<reference evidence="1 2" key="1">
    <citation type="journal article" date="2010" name="Nature">
        <title>Genome sequence of the palaeopolyploid soybean.</title>
        <authorList>
            <person name="Schmutz J."/>
            <person name="Cannon S.B."/>
            <person name="Schlueter J."/>
            <person name="Ma J."/>
            <person name="Mitros T."/>
            <person name="Nelson W."/>
            <person name="Hyten D.L."/>
            <person name="Song Q."/>
            <person name="Thelen J.J."/>
            <person name="Cheng J."/>
            <person name="Xu D."/>
            <person name="Hellsten U."/>
            <person name="May G.D."/>
            <person name="Yu Y."/>
            <person name="Sakurai T."/>
            <person name="Umezawa T."/>
            <person name="Bhattacharyya M.K."/>
            <person name="Sandhu D."/>
            <person name="Valliyodan B."/>
            <person name="Lindquist E."/>
            <person name="Peto M."/>
            <person name="Grant D."/>
            <person name="Shu S."/>
            <person name="Goodstein D."/>
            <person name="Barry K."/>
            <person name="Futrell-Griggs M."/>
            <person name="Abernathy B."/>
            <person name="Du J."/>
            <person name="Tian Z."/>
            <person name="Zhu L."/>
            <person name="Gill N."/>
            <person name="Joshi T."/>
            <person name="Libault M."/>
            <person name="Sethuraman A."/>
            <person name="Zhang X.-C."/>
            <person name="Shinozaki K."/>
            <person name="Nguyen H.T."/>
            <person name="Wing R.A."/>
            <person name="Cregan P."/>
            <person name="Specht J."/>
            <person name="Grimwood J."/>
            <person name="Rokhsar D."/>
            <person name="Stacey G."/>
            <person name="Shoemaker R.C."/>
            <person name="Jackson S.A."/>
        </authorList>
    </citation>
    <scope>NUCLEOTIDE SEQUENCE</scope>
    <source>
        <strain evidence="2">cv. Williams 82</strain>
        <tissue evidence="1">Callus</tissue>
    </source>
</reference>
<dbReference type="EMBL" id="CM000848">
    <property type="protein sequence ID" value="KRH13713.1"/>
    <property type="molecule type" value="Genomic_DNA"/>
</dbReference>
<evidence type="ECO:0000313" key="3">
    <source>
        <dbReference type="Proteomes" id="UP000008827"/>
    </source>
</evidence>
<protein>
    <submittedName>
        <fullName evidence="1 2">Uncharacterized protein</fullName>
    </submittedName>
</protein>